<dbReference type="Pfam" id="PF17656">
    <property type="entry name" value="ChapFlgA_N"/>
    <property type="match status" value="1"/>
</dbReference>
<dbReference type="NCBIfam" id="TIGR03170">
    <property type="entry name" value="flgA_cterm"/>
    <property type="match status" value="1"/>
</dbReference>
<dbReference type="RefSeq" id="WP_188687686.1">
    <property type="nucleotide sequence ID" value="NZ_BMLY01000001.1"/>
</dbReference>
<keyword evidence="6" id="KW-0282">Flagellum</keyword>
<sequence>MRTLLVILGFLVAAPVFAGGQVDLATIQRTAASWLDQQLSQYQGQSSYVFGKLDSRLRLDACNAMDVKAAPGYRLAGNSMLRVTCVDGAMWAINLPVKISVQATYYVAAKPLAAGHELVDGDLAPQQGDLGQLPGSVILDPSSALGRTLSAAVAAGAAVRAEMLRAPIIIQQGQKVRVLIRVGDIEVSNDGYAMNNASEGQNVRVRVGTSTIVQGIARPDGSVQVTE</sequence>
<feature type="domain" description="SAF" evidence="5">
    <location>
        <begin position="103"/>
        <end position="165"/>
    </location>
</feature>
<organism evidence="6 7">
    <name type="scientific">Silvimonas amylolytica</name>
    <dbReference type="NCBI Taxonomy" id="449663"/>
    <lineage>
        <taxon>Bacteria</taxon>
        <taxon>Pseudomonadati</taxon>
        <taxon>Pseudomonadota</taxon>
        <taxon>Betaproteobacteria</taxon>
        <taxon>Neisseriales</taxon>
        <taxon>Chitinibacteraceae</taxon>
        <taxon>Silvimonas</taxon>
    </lineage>
</organism>
<evidence type="ECO:0000259" key="5">
    <source>
        <dbReference type="SMART" id="SM00858"/>
    </source>
</evidence>
<proteinExistence type="inferred from homology"/>
<evidence type="ECO:0000256" key="1">
    <source>
        <dbReference type="ARBA" id="ARBA00004418"/>
    </source>
</evidence>
<comment type="similarity">
    <text evidence="4">Belongs to the FlgA family.</text>
</comment>
<evidence type="ECO:0000313" key="6">
    <source>
        <dbReference type="EMBL" id="GGP24315.1"/>
    </source>
</evidence>
<dbReference type="InterPro" id="IPR013974">
    <property type="entry name" value="SAF"/>
</dbReference>
<dbReference type="PANTHER" id="PTHR36307">
    <property type="entry name" value="FLAGELLA BASAL BODY P-RING FORMATION PROTEIN FLGA"/>
    <property type="match status" value="1"/>
</dbReference>
<accession>A0ABQ2PGI6</accession>
<gene>
    <name evidence="6" type="primary">flgA</name>
    <name evidence="6" type="ORF">GCM10010971_01340</name>
</gene>
<feature type="signal peptide" evidence="4">
    <location>
        <begin position="1"/>
        <end position="18"/>
    </location>
</feature>
<reference evidence="7" key="1">
    <citation type="journal article" date="2019" name="Int. J. Syst. Evol. Microbiol.">
        <title>The Global Catalogue of Microorganisms (GCM) 10K type strain sequencing project: providing services to taxonomists for standard genome sequencing and annotation.</title>
        <authorList>
            <consortium name="The Broad Institute Genomics Platform"/>
            <consortium name="The Broad Institute Genome Sequencing Center for Infectious Disease"/>
            <person name="Wu L."/>
            <person name="Ma J."/>
        </authorList>
    </citation>
    <scope>NUCLEOTIDE SEQUENCE [LARGE SCALE GENOMIC DNA]</scope>
    <source>
        <strain evidence="7">CGMCC 1.8860</strain>
    </source>
</reference>
<comment type="caution">
    <text evidence="6">The sequence shown here is derived from an EMBL/GenBank/DDBJ whole genome shotgun (WGS) entry which is preliminary data.</text>
</comment>
<protein>
    <recommendedName>
        <fullName evidence="4">Flagella basal body P-ring formation protein FlgA</fullName>
    </recommendedName>
</protein>
<dbReference type="InterPro" id="IPR017585">
    <property type="entry name" value="SAF_FlgA"/>
</dbReference>
<dbReference type="PANTHER" id="PTHR36307:SF1">
    <property type="entry name" value="FLAGELLA BASAL BODY P-RING FORMATION PROTEIN FLGA"/>
    <property type="match status" value="1"/>
</dbReference>
<dbReference type="Pfam" id="PF13144">
    <property type="entry name" value="ChapFlgA"/>
    <property type="match status" value="1"/>
</dbReference>
<keyword evidence="2 4" id="KW-0732">Signal</keyword>
<comment type="function">
    <text evidence="4">Involved in the assembly process of the P-ring formation. It may associate with FlgF on the rod constituting a structure essential for the P-ring assembly or may act as a modulator protein for the P-ring assembly.</text>
</comment>
<keyword evidence="4" id="KW-1005">Bacterial flagellum biogenesis</keyword>
<evidence type="ECO:0000256" key="4">
    <source>
        <dbReference type="RuleBase" id="RU362063"/>
    </source>
</evidence>
<dbReference type="Gene3D" id="2.30.30.760">
    <property type="match status" value="1"/>
</dbReference>
<dbReference type="SMART" id="SM00858">
    <property type="entry name" value="SAF"/>
    <property type="match status" value="1"/>
</dbReference>
<evidence type="ECO:0000256" key="2">
    <source>
        <dbReference type="ARBA" id="ARBA00022729"/>
    </source>
</evidence>
<evidence type="ECO:0000256" key="3">
    <source>
        <dbReference type="ARBA" id="ARBA00022764"/>
    </source>
</evidence>
<keyword evidence="3 4" id="KW-0574">Periplasm</keyword>
<dbReference type="CDD" id="cd11614">
    <property type="entry name" value="SAF_CpaB_FlgA_like"/>
    <property type="match status" value="1"/>
</dbReference>
<name>A0ABQ2PGI6_9NEIS</name>
<evidence type="ECO:0000313" key="7">
    <source>
        <dbReference type="Proteomes" id="UP000621859"/>
    </source>
</evidence>
<keyword evidence="7" id="KW-1185">Reference proteome</keyword>
<dbReference type="EMBL" id="BMLY01000001">
    <property type="protein sequence ID" value="GGP24315.1"/>
    <property type="molecule type" value="Genomic_DNA"/>
</dbReference>
<dbReference type="Gene3D" id="3.90.1210.10">
    <property type="entry name" value="Antifreeze-like/N-acetylneuraminic acid synthase C-terminal domain"/>
    <property type="match status" value="1"/>
</dbReference>
<dbReference type="InterPro" id="IPR041231">
    <property type="entry name" value="FlgA_N"/>
</dbReference>
<keyword evidence="6" id="KW-0969">Cilium</keyword>
<dbReference type="Proteomes" id="UP000621859">
    <property type="component" value="Unassembled WGS sequence"/>
</dbReference>
<dbReference type="InterPro" id="IPR039246">
    <property type="entry name" value="Flagellar_FlgA"/>
</dbReference>
<keyword evidence="6" id="KW-0966">Cell projection</keyword>
<feature type="chain" id="PRO_5044990979" description="Flagella basal body P-ring formation protein FlgA" evidence="4">
    <location>
        <begin position="19"/>
        <end position="227"/>
    </location>
</feature>
<comment type="subcellular location">
    <subcellularLocation>
        <location evidence="1 4">Periplasm</location>
    </subcellularLocation>
</comment>